<accession>H5SRR3</accession>
<dbReference type="InterPro" id="IPR043519">
    <property type="entry name" value="NT_sf"/>
</dbReference>
<dbReference type="Gene3D" id="3.30.460.10">
    <property type="entry name" value="Beta Polymerase, domain 2"/>
    <property type="match status" value="1"/>
</dbReference>
<proteinExistence type="predicted"/>
<sequence length="70" mass="7648">MVVFGSLARADAFTLWSDIDLAAWGLRPEETFRAVAALVGFDPEIAVNLVDVTACRPTVREAIEREGIDL</sequence>
<dbReference type="CDD" id="cd05403">
    <property type="entry name" value="NT_KNTase_like"/>
    <property type="match status" value="1"/>
</dbReference>
<name>H5SRR3_ACEAU</name>
<evidence type="ECO:0000313" key="1">
    <source>
        <dbReference type="EMBL" id="BAL58849.1"/>
    </source>
</evidence>
<gene>
    <name evidence="1" type="ORF">HGMM_OP3C004</name>
</gene>
<reference evidence="1" key="1">
    <citation type="journal article" date="2005" name="Environ. Microbiol.">
        <title>Genetic and functional properties of uncultivated thermophilic crenarchaeotes from a subsurface gold mine as revealed by analysis of genome fragments.</title>
        <authorList>
            <person name="Nunoura T."/>
            <person name="Hirayama H."/>
            <person name="Takami H."/>
            <person name="Oida H."/>
            <person name="Nishi S."/>
            <person name="Shimamura S."/>
            <person name="Suzuki Y."/>
            <person name="Inagaki F."/>
            <person name="Takai K."/>
            <person name="Nealson K.H."/>
            <person name="Horikoshi K."/>
        </authorList>
    </citation>
    <scope>NUCLEOTIDE SEQUENCE</scope>
</reference>
<dbReference type="SUPFAM" id="SSF81301">
    <property type="entry name" value="Nucleotidyltransferase"/>
    <property type="match status" value="1"/>
</dbReference>
<dbReference type="AlphaFoldDB" id="H5SRR3"/>
<reference evidence="1" key="2">
    <citation type="journal article" date="2012" name="PLoS ONE">
        <title>A Deeply Branching Thermophilic Bacterium with an Ancient Acetyl-CoA Pathway Dominates a Subsurface Ecosystem.</title>
        <authorList>
            <person name="Takami H."/>
            <person name="Noguchi H."/>
            <person name="Takaki Y."/>
            <person name="Uchiyama I."/>
            <person name="Toyoda A."/>
            <person name="Nishi S."/>
            <person name="Chee G.-J."/>
            <person name="Arai W."/>
            <person name="Nunoura T."/>
            <person name="Itoh T."/>
            <person name="Hattori M."/>
            <person name="Takai K."/>
        </authorList>
    </citation>
    <scope>NUCLEOTIDE SEQUENCE</scope>
</reference>
<organism evidence="1">
    <name type="scientific">Acetithermum autotrophicum</name>
    <dbReference type="NCBI Taxonomy" id="1446466"/>
    <lineage>
        <taxon>Bacteria</taxon>
        <taxon>Candidatus Bipolaricaulota</taxon>
        <taxon>Candidatus Acetithermum</taxon>
    </lineage>
</organism>
<protein>
    <submittedName>
        <fullName evidence="1">DNA polymerase beta domain protein</fullName>
    </submittedName>
</protein>
<dbReference type="EMBL" id="AP011802">
    <property type="protein sequence ID" value="BAL58849.1"/>
    <property type="molecule type" value="Genomic_DNA"/>
</dbReference>